<evidence type="ECO:0000256" key="2">
    <source>
        <dbReference type="ARBA" id="ARBA00022692"/>
    </source>
</evidence>
<dbReference type="InParanoid" id="A0A3N4LKJ0"/>
<feature type="transmembrane region" description="Helical" evidence="5">
    <location>
        <begin position="331"/>
        <end position="354"/>
    </location>
</feature>
<evidence type="ECO:0000256" key="3">
    <source>
        <dbReference type="ARBA" id="ARBA00022989"/>
    </source>
</evidence>
<gene>
    <name evidence="6" type="ORF">L211DRAFT_787160</name>
</gene>
<dbReference type="GO" id="GO:0005385">
    <property type="term" value="F:zinc ion transmembrane transporter activity"/>
    <property type="evidence" value="ECO:0007669"/>
    <property type="project" value="TreeGrafter"/>
</dbReference>
<dbReference type="OrthoDB" id="448280at2759"/>
<organism evidence="6 7">
    <name type="scientific">Terfezia boudieri ATCC MYA-4762</name>
    <dbReference type="NCBI Taxonomy" id="1051890"/>
    <lineage>
        <taxon>Eukaryota</taxon>
        <taxon>Fungi</taxon>
        <taxon>Dikarya</taxon>
        <taxon>Ascomycota</taxon>
        <taxon>Pezizomycotina</taxon>
        <taxon>Pezizomycetes</taxon>
        <taxon>Pezizales</taxon>
        <taxon>Pezizaceae</taxon>
        <taxon>Terfezia</taxon>
    </lineage>
</organism>
<sequence length="424" mass="46050">MNMPTRDPEPTWNPAYNQNPPLFDKDLVTRSSLVCGGGKLKGDDYNLGLHVMALFVVLTQSTLACAFPLIARKFRWLRIPPTFLFYARHFGTGVLIATAFVHLLPTAFISLNDPCLPKIWNQDYPAMPGAIAMAAVFFVTIVEMIFARGHMCGGNLAGPAVDVEKGTGNCKRTRGTDCIPEEEPYDESAIGGVEQAGFGMVGNRRSRSHSMSRGLRALAEQQAQSYGEKDLNLNTNNNMVPSTLMIESPEDGPVILTPEQIHKKSLLQCLLLELGILFHSVFIGMALSVTGGPEFLVLLLAIVFHQTFEGLALGSRIAVLKWKPGKKQPWLMALAYGLTTPIGQAIGIATHTLYTPESQTGLLMVGIMNSISSGLLVFAGLVELLAEDFLSDESWRELRGKKRIVACLFVGLGAIGMATVGAWA</sequence>
<feature type="transmembrane region" description="Helical" evidence="5">
    <location>
        <begin position="295"/>
        <end position="319"/>
    </location>
</feature>
<keyword evidence="3 5" id="KW-1133">Transmembrane helix</keyword>
<keyword evidence="7" id="KW-1185">Reference proteome</keyword>
<evidence type="ECO:0000256" key="5">
    <source>
        <dbReference type="SAM" id="Phobius"/>
    </source>
</evidence>
<accession>A0A3N4LKJ0</accession>
<dbReference type="GO" id="GO:0005886">
    <property type="term" value="C:plasma membrane"/>
    <property type="evidence" value="ECO:0007669"/>
    <property type="project" value="TreeGrafter"/>
</dbReference>
<proteinExistence type="predicted"/>
<evidence type="ECO:0000256" key="1">
    <source>
        <dbReference type="ARBA" id="ARBA00004141"/>
    </source>
</evidence>
<dbReference type="Pfam" id="PF02535">
    <property type="entry name" value="Zip"/>
    <property type="match status" value="1"/>
</dbReference>
<keyword evidence="4 5" id="KW-0472">Membrane</keyword>
<dbReference type="PANTHER" id="PTHR11040:SF55">
    <property type="entry name" value="MEMBRANE ZINC ION TRANSPORTER, PUTATIVE (AFU_ORTHOLOGUE AFUA_6G00470)-RELATED"/>
    <property type="match status" value="1"/>
</dbReference>
<reference evidence="6 7" key="1">
    <citation type="journal article" date="2018" name="Nat. Ecol. Evol.">
        <title>Pezizomycetes genomes reveal the molecular basis of ectomycorrhizal truffle lifestyle.</title>
        <authorList>
            <person name="Murat C."/>
            <person name="Payen T."/>
            <person name="Noel B."/>
            <person name="Kuo A."/>
            <person name="Morin E."/>
            <person name="Chen J."/>
            <person name="Kohler A."/>
            <person name="Krizsan K."/>
            <person name="Balestrini R."/>
            <person name="Da Silva C."/>
            <person name="Montanini B."/>
            <person name="Hainaut M."/>
            <person name="Levati E."/>
            <person name="Barry K.W."/>
            <person name="Belfiori B."/>
            <person name="Cichocki N."/>
            <person name="Clum A."/>
            <person name="Dockter R.B."/>
            <person name="Fauchery L."/>
            <person name="Guy J."/>
            <person name="Iotti M."/>
            <person name="Le Tacon F."/>
            <person name="Lindquist E.A."/>
            <person name="Lipzen A."/>
            <person name="Malagnac F."/>
            <person name="Mello A."/>
            <person name="Molinier V."/>
            <person name="Miyauchi S."/>
            <person name="Poulain J."/>
            <person name="Riccioni C."/>
            <person name="Rubini A."/>
            <person name="Sitrit Y."/>
            <person name="Splivallo R."/>
            <person name="Traeger S."/>
            <person name="Wang M."/>
            <person name="Zifcakova L."/>
            <person name="Wipf D."/>
            <person name="Zambonelli A."/>
            <person name="Paolocci F."/>
            <person name="Nowrousian M."/>
            <person name="Ottonello S."/>
            <person name="Baldrian P."/>
            <person name="Spatafora J.W."/>
            <person name="Henrissat B."/>
            <person name="Nagy L.G."/>
            <person name="Aury J.M."/>
            <person name="Wincker P."/>
            <person name="Grigoriev I.V."/>
            <person name="Bonfante P."/>
            <person name="Martin F.M."/>
        </authorList>
    </citation>
    <scope>NUCLEOTIDE SEQUENCE [LARGE SCALE GENOMIC DNA]</scope>
    <source>
        <strain evidence="6 7">ATCC MYA-4762</strain>
    </source>
</reference>
<dbReference type="FunCoup" id="A0A3N4LKJ0">
    <property type="interactions" value="507"/>
</dbReference>
<dbReference type="InterPro" id="IPR003689">
    <property type="entry name" value="ZIP"/>
</dbReference>
<feature type="transmembrane region" description="Helical" evidence="5">
    <location>
        <begin position="403"/>
        <end position="423"/>
    </location>
</feature>
<dbReference type="STRING" id="1051890.A0A3N4LKJ0"/>
<feature type="transmembrane region" description="Helical" evidence="5">
    <location>
        <begin position="270"/>
        <end position="289"/>
    </location>
</feature>
<evidence type="ECO:0000313" key="7">
    <source>
        <dbReference type="Proteomes" id="UP000267821"/>
    </source>
</evidence>
<dbReference type="Proteomes" id="UP000267821">
    <property type="component" value="Unassembled WGS sequence"/>
</dbReference>
<feature type="transmembrane region" description="Helical" evidence="5">
    <location>
        <begin position="124"/>
        <end position="146"/>
    </location>
</feature>
<dbReference type="AlphaFoldDB" id="A0A3N4LKJ0"/>
<feature type="transmembrane region" description="Helical" evidence="5">
    <location>
        <begin position="47"/>
        <end position="71"/>
    </location>
</feature>
<keyword evidence="2 5" id="KW-0812">Transmembrane</keyword>
<name>A0A3N4LKJ0_9PEZI</name>
<dbReference type="EMBL" id="ML121547">
    <property type="protein sequence ID" value="RPB23286.1"/>
    <property type="molecule type" value="Genomic_DNA"/>
</dbReference>
<feature type="transmembrane region" description="Helical" evidence="5">
    <location>
        <begin position="360"/>
        <end position="382"/>
    </location>
</feature>
<feature type="transmembrane region" description="Helical" evidence="5">
    <location>
        <begin position="83"/>
        <end position="104"/>
    </location>
</feature>
<evidence type="ECO:0000313" key="6">
    <source>
        <dbReference type="EMBL" id="RPB23286.1"/>
    </source>
</evidence>
<comment type="subcellular location">
    <subcellularLocation>
        <location evidence="1">Membrane</location>
        <topology evidence="1">Multi-pass membrane protein</topology>
    </subcellularLocation>
</comment>
<protein>
    <submittedName>
        <fullName evidence="6">Zinc/iron permease</fullName>
    </submittedName>
</protein>
<dbReference type="PANTHER" id="PTHR11040">
    <property type="entry name" value="ZINC/IRON TRANSPORTER"/>
    <property type="match status" value="1"/>
</dbReference>
<evidence type="ECO:0000256" key="4">
    <source>
        <dbReference type="ARBA" id="ARBA00023136"/>
    </source>
</evidence>